<feature type="non-terminal residue" evidence="1">
    <location>
        <position position="44"/>
    </location>
</feature>
<dbReference type="EMBL" id="CADCTJ010000846">
    <property type="protein sequence ID" value="CAA9269885.1"/>
    <property type="molecule type" value="Genomic_DNA"/>
</dbReference>
<dbReference type="AlphaFoldDB" id="A0A6J4J5F0"/>
<gene>
    <name evidence="1" type="ORF">AVDCRST_MAG95-2705</name>
</gene>
<organism evidence="1">
    <name type="scientific">uncultured Adhaeribacter sp</name>
    <dbReference type="NCBI Taxonomy" id="448109"/>
    <lineage>
        <taxon>Bacteria</taxon>
        <taxon>Pseudomonadati</taxon>
        <taxon>Bacteroidota</taxon>
        <taxon>Cytophagia</taxon>
        <taxon>Cytophagales</taxon>
        <taxon>Hymenobacteraceae</taxon>
        <taxon>Adhaeribacter</taxon>
        <taxon>environmental samples</taxon>
    </lineage>
</organism>
<accession>A0A6J4J5F0</accession>
<proteinExistence type="predicted"/>
<evidence type="ECO:0000313" key="1">
    <source>
        <dbReference type="EMBL" id="CAA9269885.1"/>
    </source>
</evidence>
<protein>
    <submittedName>
        <fullName evidence="1">Uncharacterized protein</fullName>
    </submittedName>
</protein>
<name>A0A6J4J5F0_9BACT</name>
<reference evidence="1" key="1">
    <citation type="submission" date="2020-02" db="EMBL/GenBank/DDBJ databases">
        <authorList>
            <person name="Meier V. D."/>
        </authorList>
    </citation>
    <scope>NUCLEOTIDE SEQUENCE</scope>
    <source>
        <strain evidence="1">AVDCRST_MAG95</strain>
    </source>
</reference>
<sequence>AFRATPKNYYYSATHKRNSWQPHTQQSYHLPNATARFHNRVPAV</sequence>
<feature type="non-terminal residue" evidence="1">
    <location>
        <position position="1"/>
    </location>
</feature>